<keyword evidence="3" id="KW-1185">Reference proteome</keyword>
<dbReference type="NCBIfam" id="TIGR02174">
    <property type="entry name" value="CXXU_selWTH"/>
    <property type="match status" value="1"/>
</dbReference>
<dbReference type="Pfam" id="PF10262">
    <property type="entry name" value="Rdx"/>
    <property type="match status" value="1"/>
</dbReference>
<dbReference type="InterPro" id="IPR011893">
    <property type="entry name" value="Selenoprotein_Rdx-typ"/>
</dbReference>
<evidence type="ECO:0000313" key="2">
    <source>
        <dbReference type="EMBL" id="WAR27355.1"/>
    </source>
</evidence>
<sequence length="173" mass="19950">MGSEKRHFVSTTLADYAIDKKGGAPYYEDGRNYDAMQTAKAIYYQNPQKYEAERKNFTYSQKSYGTSHRTTRNTYSGRVEVVIEHWTGCTNQGVADDIRMAVEDNFRDVKFTEFIGRIDSFEVFVNGKLLYSRVMQGGYPYEEEVLEAIWRAKHGKEIYQVDRFGGSSACHVL</sequence>
<evidence type="ECO:0000256" key="1">
    <source>
        <dbReference type="ARBA" id="ARBA00023284"/>
    </source>
</evidence>
<dbReference type="InterPro" id="IPR036249">
    <property type="entry name" value="Thioredoxin-like_sf"/>
</dbReference>
<reference evidence="2" key="1">
    <citation type="submission" date="2022-11" db="EMBL/GenBank/DDBJ databases">
        <title>Centuries of genome instability and evolution in soft-shell clam transmissible cancer (bioRxiv).</title>
        <authorList>
            <person name="Hart S.F.M."/>
            <person name="Yonemitsu M.A."/>
            <person name="Giersch R.M."/>
            <person name="Beal B.F."/>
            <person name="Arriagada G."/>
            <person name="Davis B.W."/>
            <person name="Ostrander E.A."/>
            <person name="Goff S.P."/>
            <person name="Metzger M.J."/>
        </authorList>
    </citation>
    <scope>NUCLEOTIDE SEQUENCE</scope>
    <source>
        <strain evidence="2">MELC-2E11</strain>
        <tissue evidence="2">Siphon/mantle</tissue>
    </source>
</reference>
<dbReference type="Gene3D" id="3.40.30.10">
    <property type="entry name" value="Glutaredoxin"/>
    <property type="match status" value="1"/>
</dbReference>
<proteinExistence type="predicted"/>
<keyword evidence="1" id="KW-0676">Redox-active center</keyword>
<accession>A0ABY7FYS7</accession>
<name>A0ABY7FYS7_MYAAR</name>
<dbReference type="EMBL" id="CP111026">
    <property type="protein sequence ID" value="WAR27355.1"/>
    <property type="molecule type" value="Genomic_DNA"/>
</dbReference>
<gene>
    <name evidence="2" type="ORF">MAR_013059</name>
</gene>
<dbReference type="Proteomes" id="UP001164746">
    <property type="component" value="Chromosome 15"/>
</dbReference>
<protein>
    <submittedName>
        <fullName evidence="2">MIEN1-like protein</fullName>
    </submittedName>
</protein>
<dbReference type="SUPFAM" id="SSF52833">
    <property type="entry name" value="Thioredoxin-like"/>
    <property type="match status" value="1"/>
</dbReference>
<organism evidence="2 3">
    <name type="scientific">Mya arenaria</name>
    <name type="common">Soft-shell clam</name>
    <dbReference type="NCBI Taxonomy" id="6604"/>
    <lineage>
        <taxon>Eukaryota</taxon>
        <taxon>Metazoa</taxon>
        <taxon>Spiralia</taxon>
        <taxon>Lophotrochozoa</taxon>
        <taxon>Mollusca</taxon>
        <taxon>Bivalvia</taxon>
        <taxon>Autobranchia</taxon>
        <taxon>Heteroconchia</taxon>
        <taxon>Euheterodonta</taxon>
        <taxon>Imparidentia</taxon>
        <taxon>Neoheterodontei</taxon>
        <taxon>Myida</taxon>
        <taxon>Myoidea</taxon>
        <taxon>Myidae</taxon>
        <taxon>Mya</taxon>
    </lineage>
</organism>
<evidence type="ECO:0000313" key="3">
    <source>
        <dbReference type="Proteomes" id="UP001164746"/>
    </source>
</evidence>